<dbReference type="PROSITE" id="PS00463">
    <property type="entry name" value="ZN2_CY6_FUNGAL_1"/>
    <property type="match status" value="1"/>
</dbReference>
<proteinExistence type="predicted"/>
<dbReference type="SUPFAM" id="SSF57701">
    <property type="entry name" value="Zn2/Cys6 DNA-binding domain"/>
    <property type="match status" value="1"/>
</dbReference>
<keyword evidence="7" id="KW-1185">Reference proteome</keyword>
<evidence type="ECO:0000259" key="5">
    <source>
        <dbReference type="PROSITE" id="PS50048"/>
    </source>
</evidence>
<dbReference type="Pfam" id="PF00172">
    <property type="entry name" value="Zn_clus"/>
    <property type="match status" value="1"/>
</dbReference>
<dbReference type="Gene3D" id="4.10.240.10">
    <property type="entry name" value="Zn(2)-C6 fungal-type DNA-binding domain"/>
    <property type="match status" value="1"/>
</dbReference>
<dbReference type="InterPro" id="IPR036864">
    <property type="entry name" value="Zn2-C6_fun-type_DNA-bd_sf"/>
</dbReference>
<dbReference type="GO" id="GO:0008270">
    <property type="term" value="F:zinc ion binding"/>
    <property type="evidence" value="ECO:0007669"/>
    <property type="project" value="InterPro"/>
</dbReference>
<evidence type="ECO:0000256" key="3">
    <source>
        <dbReference type="ARBA" id="ARBA00023242"/>
    </source>
</evidence>
<feature type="region of interest" description="Disordered" evidence="4">
    <location>
        <begin position="55"/>
        <end position="104"/>
    </location>
</feature>
<dbReference type="GO" id="GO:0000981">
    <property type="term" value="F:DNA-binding transcription factor activity, RNA polymerase II-specific"/>
    <property type="evidence" value="ECO:0007669"/>
    <property type="project" value="InterPro"/>
</dbReference>
<dbReference type="AlphaFoldDB" id="A0A2L2TC12"/>
<evidence type="ECO:0000313" key="6">
    <source>
        <dbReference type="EMBL" id="CEI65543.1"/>
    </source>
</evidence>
<dbReference type="InterPro" id="IPR007219">
    <property type="entry name" value="XnlR_reg_dom"/>
</dbReference>
<dbReference type="CDD" id="cd00067">
    <property type="entry name" value="GAL4"/>
    <property type="match status" value="1"/>
</dbReference>
<dbReference type="SMART" id="SM00906">
    <property type="entry name" value="Fungal_trans"/>
    <property type="match status" value="1"/>
</dbReference>
<name>A0A2L2TC12_9HYPO</name>
<dbReference type="STRING" id="56646.A0A2L2TC12"/>
<dbReference type="GO" id="GO:0003677">
    <property type="term" value="F:DNA binding"/>
    <property type="evidence" value="ECO:0007669"/>
    <property type="project" value="InterPro"/>
</dbReference>
<dbReference type="CDD" id="cd12148">
    <property type="entry name" value="fungal_TF_MHR"/>
    <property type="match status" value="1"/>
</dbReference>
<dbReference type="PROSITE" id="PS50048">
    <property type="entry name" value="ZN2_CY6_FUNGAL_2"/>
    <property type="match status" value="1"/>
</dbReference>
<comment type="subcellular location">
    <subcellularLocation>
        <location evidence="1">Nucleus</location>
    </subcellularLocation>
</comment>
<feature type="compositionally biased region" description="Polar residues" evidence="4">
    <location>
        <begin position="67"/>
        <end position="101"/>
    </location>
</feature>
<dbReference type="PANTHER" id="PTHR31001">
    <property type="entry name" value="UNCHARACTERIZED TRANSCRIPTIONAL REGULATORY PROTEIN"/>
    <property type="match status" value="1"/>
</dbReference>
<protein>
    <recommendedName>
        <fullName evidence="5">Zn(2)-C6 fungal-type domain-containing protein</fullName>
    </recommendedName>
</protein>
<dbReference type="SMART" id="SM00066">
    <property type="entry name" value="GAL4"/>
    <property type="match status" value="1"/>
</dbReference>
<dbReference type="InterPro" id="IPR001138">
    <property type="entry name" value="Zn2Cys6_DnaBD"/>
</dbReference>
<evidence type="ECO:0000313" key="7">
    <source>
        <dbReference type="Proteomes" id="UP000245910"/>
    </source>
</evidence>
<evidence type="ECO:0000256" key="2">
    <source>
        <dbReference type="ARBA" id="ARBA00022723"/>
    </source>
</evidence>
<organism evidence="6 7">
    <name type="scientific">Fusarium venenatum</name>
    <dbReference type="NCBI Taxonomy" id="56646"/>
    <lineage>
        <taxon>Eukaryota</taxon>
        <taxon>Fungi</taxon>
        <taxon>Dikarya</taxon>
        <taxon>Ascomycota</taxon>
        <taxon>Pezizomycotina</taxon>
        <taxon>Sordariomycetes</taxon>
        <taxon>Hypocreomycetidae</taxon>
        <taxon>Hypocreales</taxon>
        <taxon>Nectriaceae</taxon>
        <taxon>Fusarium</taxon>
    </lineage>
</organism>
<dbReference type="PANTHER" id="PTHR31001:SF40">
    <property type="entry name" value="ZN(II)2CYS6 TRANSCRIPTION FACTOR (EUROFUNG)"/>
    <property type="match status" value="1"/>
</dbReference>
<reference evidence="7" key="1">
    <citation type="submission" date="2014-10" db="EMBL/GenBank/DDBJ databases">
        <authorList>
            <person name="King R."/>
        </authorList>
    </citation>
    <scope>NUCLEOTIDE SEQUENCE [LARGE SCALE GENOMIC DNA]</scope>
    <source>
        <strain evidence="7">A3/5</strain>
    </source>
</reference>
<keyword evidence="3" id="KW-0539">Nucleus</keyword>
<evidence type="ECO:0000256" key="1">
    <source>
        <dbReference type="ARBA" id="ARBA00004123"/>
    </source>
</evidence>
<feature type="domain" description="Zn(2)-C6 fungal-type" evidence="5">
    <location>
        <begin position="16"/>
        <end position="46"/>
    </location>
</feature>
<dbReference type="GO" id="GO:0006351">
    <property type="term" value="P:DNA-templated transcription"/>
    <property type="evidence" value="ECO:0007669"/>
    <property type="project" value="InterPro"/>
</dbReference>
<dbReference type="EMBL" id="LN649229">
    <property type="protein sequence ID" value="CEI65543.1"/>
    <property type="molecule type" value="Genomic_DNA"/>
</dbReference>
<sequence>MGDAPLLRRLNGRPQACDPCRARKVACDHGQPICSRCEKRKESCVYTISEPRVKKQRLRSPSRVIAPSSTVTSTHTISPSNTTTAGASVGQSAESTSTPSPSIAPGYLGFTSHNAVFEETRNSLSLIHGPALEIEPSPRRPPRTRACLIEMPSHLREMCLFVLRHLPGLRDDVMPNKLHCRVDDWMFMVIEDILRTLQEDWGEYLDAREDVQLEEMALCISNNTSRPIRDEHSSAKAWTDQFTGSNIRWESIGLIWTYWNGAPGMEAAAVNKCLGNCVELVRHFTTANDILLYLCYRRTTIESLVTGDAGLTCWSYAAETVALLTFLGLHVGVEDPNYVPSLCSEHKRRITARVYALDKVLVSFTGRPPLLSHRYFSGPLAIDIDDQDLMGGDAAIKSAMQRLDDNGFRPDGDLLGAAVIRARVQIALIKGELLEMALASSVKATFELLAELKTRCERTYERFPRNLIHQADELDDPNCNVENVYVRILVRLEHLQNLFFAERLSLRLGHVDENKLLVISFEMVCLTLLFWTHQDRFAGVRRDFEWLLMAFAAPGGGILCLELLRPTFRGTHPDCPKLSRSAIIQKLSLLIGFLDWVRPPAPNADLCADCKAVLQGVLDHNLNAPIAGGGALDTLDWDIPTQLDFNFDLLDTFDWLRPEVLNMPA</sequence>
<accession>A0A2L2TC12</accession>
<dbReference type="GO" id="GO:0005634">
    <property type="term" value="C:nucleus"/>
    <property type="evidence" value="ECO:0007669"/>
    <property type="project" value="UniProtKB-SubCell"/>
</dbReference>
<keyword evidence="2" id="KW-0479">Metal-binding</keyword>
<dbReference type="Proteomes" id="UP000245910">
    <property type="component" value="Chromosome I"/>
</dbReference>
<dbReference type="InterPro" id="IPR050613">
    <property type="entry name" value="Sec_Metabolite_Reg"/>
</dbReference>
<evidence type="ECO:0000256" key="4">
    <source>
        <dbReference type="SAM" id="MobiDB-lite"/>
    </source>
</evidence>